<reference evidence="2 3" key="1">
    <citation type="journal article" date="2021" name="Elife">
        <title>Chloroplast acquisition without the gene transfer in kleptoplastic sea slugs, Plakobranchus ocellatus.</title>
        <authorList>
            <person name="Maeda T."/>
            <person name="Takahashi S."/>
            <person name="Yoshida T."/>
            <person name="Shimamura S."/>
            <person name="Takaki Y."/>
            <person name="Nagai Y."/>
            <person name="Toyoda A."/>
            <person name="Suzuki Y."/>
            <person name="Arimoto A."/>
            <person name="Ishii H."/>
            <person name="Satoh N."/>
            <person name="Nishiyama T."/>
            <person name="Hasebe M."/>
            <person name="Maruyama T."/>
            <person name="Minagawa J."/>
            <person name="Obokata J."/>
            <person name="Shigenobu S."/>
        </authorList>
    </citation>
    <scope>NUCLEOTIDE SEQUENCE [LARGE SCALE GENOMIC DNA]</scope>
</reference>
<dbReference type="AlphaFoldDB" id="A0AAV3ZGB3"/>
<dbReference type="Proteomes" id="UP000735302">
    <property type="component" value="Unassembled WGS sequence"/>
</dbReference>
<accession>A0AAV3ZGB3</accession>
<feature type="region of interest" description="Disordered" evidence="1">
    <location>
        <begin position="39"/>
        <end position="92"/>
    </location>
</feature>
<gene>
    <name evidence="2" type="ORF">PoB_002002700</name>
</gene>
<name>A0AAV3ZGB3_9GAST</name>
<evidence type="ECO:0000313" key="3">
    <source>
        <dbReference type="Proteomes" id="UP000735302"/>
    </source>
</evidence>
<evidence type="ECO:0000256" key="1">
    <source>
        <dbReference type="SAM" id="MobiDB-lite"/>
    </source>
</evidence>
<keyword evidence="3" id="KW-1185">Reference proteome</keyword>
<organism evidence="2 3">
    <name type="scientific">Plakobranchus ocellatus</name>
    <dbReference type="NCBI Taxonomy" id="259542"/>
    <lineage>
        <taxon>Eukaryota</taxon>
        <taxon>Metazoa</taxon>
        <taxon>Spiralia</taxon>
        <taxon>Lophotrochozoa</taxon>
        <taxon>Mollusca</taxon>
        <taxon>Gastropoda</taxon>
        <taxon>Heterobranchia</taxon>
        <taxon>Euthyneura</taxon>
        <taxon>Panpulmonata</taxon>
        <taxon>Sacoglossa</taxon>
        <taxon>Placobranchoidea</taxon>
        <taxon>Plakobranchidae</taxon>
        <taxon>Plakobranchus</taxon>
    </lineage>
</organism>
<proteinExistence type="predicted"/>
<dbReference type="EMBL" id="BLXT01002352">
    <property type="protein sequence ID" value="GFN93521.1"/>
    <property type="molecule type" value="Genomic_DNA"/>
</dbReference>
<evidence type="ECO:0000313" key="2">
    <source>
        <dbReference type="EMBL" id="GFN93521.1"/>
    </source>
</evidence>
<sequence>MRGRDWGGGEIKLSELVISQEPYNRYRHHRHLRRISSSITASIRESGGRSRTALHPHQSPPIPVHPHPFASIPILPPPSPSTSVHPLHLHPS</sequence>
<comment type="caution">
    <text evidence="2">The sequence shown here is derived from an EMBL/GenBank/DDBJ whole genome shotgun (WGS) entry which is preliminary data.</text>
</comment>
<protein>
    <submittedName>
        <fullName evidence="2">Uncharacterized protein</fullName>
    </submittedName>
</protein>